<dbReference type="GO" id="GO:0007076">
    <property type="term" value="P:mitotic chromosome condensation"/>
    <property type="evidence" value="ECO:0007669"/>
    <property type="project" value="InterPro"/>
</dbReference>
<accession>H2ZI75</accession>
<dbReference type="Ensembl" id="ENSCSAVT00000017480.1">
    <property type="protein sequence ID" value="ENSCSAVP00000017291.1"/>
    <property type="gene ID" value="ENSCSAVG00000010186.1"/>
</dbReference>
<keyword evidence="3" id="KW-1185">Reference proteome</keyword>
<feature type="domain" description="Condensin complex subunit 1 N-terminal" evidence="1">
    <location>
        <begin position="2"/>
        <end position="65"/>
    </location>
</feature>
<protein>
    <recommendedName>
        <fullName evidence="1">Condensin complex subunit 1 N-terminal domain-containing protein</fullName>
    </recommendedName>
</protein>
<reference evidence="2" key="3">
    <citation type="submission" date="2025-09" db="UniProtKB">
        <authorList>
            <consortium name="Ensembl"/>
        </authorList>
    </citation>
    <scope>IDENTIFICATION</scope>
</reference>
<dbReference type="InParanoid" id="H2ZI75"/>
<dbReference type="PANTHER" id="PTHR14222">
    <property type="entry name" value="CONDENSIN"/>
    <property type="match status" value="1"/>
</dbReference>
<proteinExistence type="predicted"/>
<dbReference type="PANTHER" id="PTHR14222:SF2">
    <property type="entry name" value="CONDENSIN COMPLEX SUBUNIT 1"/>
    <property type="match status" value="1"/>
</dbReference>
<dbReference type="GeneTree" id="ENSGT00940000153566"/>
<sequence length="249" mass="28533">MNIFDLDIHRLWNTQLVEDELTCLVANICYKVLEDPVLIKSKLVKPAVFHLLGCIIRKHNQSLGASLKLVQMLQHFEHLALPVAEAVQLWVVTYKCKSLVSEILRELDHIPEKEFMRDGASTKTICSFILELARLLPDAVLINISLLLTRMDEESYLMRNSVLSVIGEIIMQCLSKEGLDNQAKQARDQFLDILYDHANLDVNAFVRSRALHIWLNLVSQEHLPVKRCSELAELCVRLLLDKSNLVRKV</sequence>
<dbReference type="InterPro" id="IPR016024">
    <property type="entry name" value="ARM-type_fold"/>
</dbReference>
<name>H2ZI75_CIOSA</name>
<organism evidence="2 3">
    <name type="scientific">Ciona savignyi</name>
    <name type="common">Pacific transparent sea squirt</name>
    <dbReference type="NCBI Taxonomy" id="51511"/>
    <lineage>
        <taxon>Eukaryota</taxon>
        <taxon>Metazoa</taxon>
        <taxon>Chordata</taxon>
        <taxon>Tunicata</taxon>
        <taxon>Ascidiacea</taxon>
        <taxon>Phlebobranchia</taxon>
        <taxon>Cionidae</taxon>
        <taxon>Ciona</taxon>
    </lineage>
</organism>
<dbReference type="GO" id="GO:0010032">
    <property type="term" value="P:meiotic chromosome condensation"/>
    <property type="evidence" value="ECO:0007669"/>
    <property type="project" value="TreeGrafter"/>
</dbReference>
<dbReference type="eggNOG" id="KOG0414">
    <property type="taxonomic scope" value="Eukaryota"/>
</dbReference>
<dbReference type="Proteomes" id="UP000007875">
    <property type="component" value="Unassembled WGS sequence"/>
</dbReference>
<dbReference type="Pfam" id="PF12922">
    <property type="entry name" value="Cnd1_N"/>
    <property type="match status" value="1"/>
</dbReference>
<evidence type="ECO:0000259" key="1">
    <source>
        <dbReference type="Pfam" id="PF12922"/>
    </source>
</evidence>
<evidence type="ECO:0000313" key="3">
    <source>
        <dbReference type="Proteomes" id="UP000007875"/>
    </source>
</evidence>
<dbReference type="InterPro" id="IPR024324">
    <property type="entry name" value="Condensin_cplx_su1_N"/>
</dbReference>
<dbReference type="STRING" id="51511.ENSCSAVP00000017291"/>
<dbReference type="AlphaFoldDB" id="H2ZI75"/>
<dbReference type="GO" id="GO:0042393">
    <property type="term" value="F:histone binding"/>
    <property type="evidence" value="ECO:0007669"/>
    <property type="project" value="TreeGrafter"/>
</dbReference>
<dbReference type="SUPFAM" id="SSF48371">
    <property type="entry name" value="ARM repeat"/>
    <property type="match status" value="1"/>
</dbReference>
<reference evidence="3" key="1">
    <citation type="submission" date="2003-08" db="EMBL/GenBank/DDBJ databases">
        <authorList>
            <person name="Birren B."/>
            <person name="Nusbaum C."/>
            <person name="Abebe A."/>
            <person name="Abouelleil A."/>
            <person name="Adekoya E."/>
            <person name="Ait-zahra M."/>
            <person name="Allen N."/>
            <person name="Allen T."/>
            <person name="An P."/>
            <person name="Anderson M."/>
            <person name="Anderson S."/>
            <person name="Arachchi H."/>
            <person name="Armbruster J."/>
            <person name="Bachantsang P."/>
            <person name="Baldwin J."/>
            <person name="Barry A."/>
            <person name="Bayul T."/>
            <person name="Blitshsteyn B."/>
            <person name="Bloom T."/>
            <person name="Blye J."/>
            <person name="Boguslavskiy L."/>
            <person name="Borowsky M."/>
            <person name="Boukhgalter B."/>
            <person name="Brunache A."/>
            <person name="Butler J."/>
            <person name="Calixte N."/>
            <person name="Calvo S."/>
            <person name="Camarata J."/>
            <person name="Campo K."/>
            <person name="Chang J."/>
            <person name="Cheshatsang Y."/>
            <person name="Citroen M."/>
            <person name="Collymore A."/>
            <person name="Considine T."/>
            <person name="Cook A."/>
            <person name="Cooke P."/>
            <person name="Corum B."/>
            <person name="Cuomo C."/>
            <person name="David R."/>
            <person name="Dawoe T."/>
            <person name="Degray S."/>
            <person name="Dodge S."/>
            <person name="Dooley K."/>
            <person name="Dorje P."/>
            <person name="Dorjee K."/>
            <person name="Dorris L."/>
            <person name="Duffey N."/>
            <person name="Dupes A."/>
            <person name="Elkins T."/>
            <person name="Engels R."/>
            <person name="Erickson J."/>
            <person name="Farina A."/>
            <person name="Faro S."/>
            <person name="Ferreira P."/>
            <person name="Fischer H."/>
            <person name="Fitzgerald M."/>
            <person name="Foley K."/>
            <person name="Gage D."/>
            <person name="Galagan J."/>
            <person name="Gearin G."/>
            <person name="Gnerre S."/>
            <person name="Gnirke A."/>
            <person name="Goyette A."/>
            <person name="Graham J."/>
            <person name="Grandbois E."/>
            <person name="Gyaltsen K."/>
            <person name="Hafez N."/>
            <person name="Hagopian D."/>
            <person name="Hagos B."/>
            <person name="Hall J."/>
            <person name="Hatcher B."/>
            <person name="Heller A."/>
            <person name="Higgins H."/>
            <person name="Honan T."/>
            <person name="Horn A."/>
            <person name="Houde N."/>
            <person name="Hughes L."/>
            <person name="Hulme W."/>
            <person name="Husby E."/>
            <person name="Iliev I."/>
            <person name="Jaffe D."/>
            <person name="Jones C."/>
            <person name="Kamal M."/>
            <person name="Kamat A."/>
            <person name="Kamvysselis M."/>
            <person name="Karlsson E."/>
            <person name="Kells C."/>
            <person name="Kieu A."/>
            <person name="Kisner P."/>
            <person name="Kodira C."/>
            <person name="Kulbokas E."/>
            <person name="Labutti K."/>
            <person name="Lama D."/>
            <person name="Landers T."/>
            <person name="Leger J."/>
            <person name="Levine S."/>
            <person name="Lewis D."/>
            <person name="Lewis T."/>
            <person name="Lindblad-toh K."/>
            <person name="Liu X."/>
            <person name="Lokyitsang T."/>
            <person name="Lokyitsang Y."/>
            <person name="Lucien O."/>
            <person name="Lui A."/>
            <person name="Ma L.J."/>
            <person name="Mabbitt R."/>
            <person name="Macdonald J."/>
            <person name="Maclean C."/>
            <person name="Major J."/>
            <person name="Manning J."/>
            <person name="Marabella R."/>
            <person name="Maru K."/>
            <person name="Matthews C."/>
            <person name="Mauceli E."/>
            <person name="Mccarthy M."/>
            <person name="Mcdonough S."/>
            <person name="Mcghee T."/>
            <person name="Meldrim J."/>
            <person name="Meneus L."/>
            <person name="Mesirov J."/>
            <person name="Mihalev A."/>
            <person name="Mihova T."/>
            <person name="Mikkelsen T."/>
            <person name="Mlenga V."/>
            <person name="Moru K."/>
            <person name="Mozes J."/>
            <person name="Mulrain L."/>
            <person name="Munson G."/>
            <person name="Naylor J."/>
            <person name="Newes C."/>
            <person name="Nguyen C."/>
            <person name="Nguyen N."/>
            <person name="Nguyen T."/>
            <person name="Nicol R."/>
            <person name="Nielsen C."/>
            <person name="Nizzari M."/>
            <person name="Norbu C."/>
            <person name="Norbu N."/>
            <person name="O'donnell P."/>
            <person name="Okoawo O."/>
            <person name="O'leary S."/>
            <person name="Omotosho B."/>
            <person name="O'neill K."/>
            <person name="Osman S."/>
            <person name="Parker S."/>
            <person name="Perrin D."/>
            <person name="Phunkhang P."/>
            <person name="Piqani B."/>
            <person name="Purcell S."/>
            <person name="Rachupka T."/>
            <person name="Ramasamy U."/>
            <person name="Rameau R."/>
            <person name="Ray V."/>
            <person name="Raymond C."/>
            <person name="Retta R."/>
            <person name="Richardson S."/>
            <person name="Rise C."/>
            <person name="Rodriguez J."/>
            <person name="Rogers J."/>
            <person name="Rogov P."/>
            <person name="Rutman M."/>
            <person name="Schupbach R."/>
            <person name="Seaman C."/>
            <person name="Settipalli S."/>
            <person name="Sharpe T."/>
            <person name="Sheridan J."/>
            <person name="Sherpa N."/>
            <person name="Shi J."/>
            <person name="Smirnov S."/>
            <person name="Smith C."/>
            <person name="Sougnez C."/>
            <person name="Spencer B."/>
            <person name="Stalker J."/>
            <person name="Stange-thomann N."/>
            <person name="Stavropoulos S."/>
            <person name="Stetson K."/>
            <person name="Stone C."/>
            <person name="Stone S."/>
            <person name="Stubbs M."/>
            <person name="Talamas J."/>
            <person name="Tchuinga P."/>
            <person name="Tenzing P."/>
            <person name="Tesfaye S."/>
            <person name="Theodore J."/>
            <person name="Thoulutsang Y."/>
            <person name="Topham K."/>
            <person name="Towey S."/>
            <person name="Tsamla T."/>
            <person name="Tsomo N."/>
            <person name="Vallee D."/>
            <person name="Vassiliev H."/>
            <person name="Venkataraman V."/>
            <person name="Vinson J."/>
            <person name="Vo A."/>
            <person name="Wade C."/>
            <person name="Wang S."/>
            <person name="Wangchuk T."/>
            <person name="Wangdi T."/>
            <person name="Whittaker C."/>
            <person name="Wilkinson J."/>
            <person name="Wu Y."/>
            <person name="Wyman D."/>
            <person name="Yadav S."/>
            <person name="Yang S."/>
            <person name="Yang X."/>
            <person name="Yeager S."/>
            <person name="Yee E."/>
            <person name="Young G."/>
            <person name="Zainoun J."/>
            <person name="Zembeck L."/>
            <person name="Zimmer A."/>
            <person name="Zody M."/>
            <person name="Lander E."/>
        </authorList>
    </citation>
    <scope>NUCLEOTIDE SEQUENCE [LARGE SCALE GENOMIC DNA]</scope>
</reference>
<dbReference type="GO" id="GO:0000779">
    <property type="term" value="C:condensed chromosome, centromeric region"/>
    <property type="evidence" value="ECO:0007669"/>
    <property type="project" value="TreeGrafter"/>
</dbReference>
<evidence type="ECO:0000313" key="2">
    <source>
        <dbReference type="Ensembl" id="ENSCSAVP00000017291.1"/>
    </source>
</evidence>
<dbReference type="InterPro" id="IPR026971">
    <property type="entry name" value="CND1/NCAPD3"/>
</dbReference>
<reference evidence="2" key="2">
    <citation type="submission" date="2025-08" db="UniProtKB">
        <authorList>
            <consortium name="Ensembl"/>
        </authorList>
    </citation>
    <scope>IDENTIFICATION</scope>
</reference>
<dbReference type="GO" id="GO:0000796">
    <property type="term" value="C:condensin complex"/>
    <property type="evidence" value="ECO:0007669"/>
    <property type="project" value="TreeGrafter"/>
</dbReference>
<dbReference type="HOGENOM" id="CLU_1117868_0_0_1"/>